<dbReference type="EMBL" id="SIDB01000001">
    <property type="protein sequence ID" value="KAI3437718.1"/>
    <property type="molecule type" value="Genomic_DNA"/>
</dbReference>
<organism evidence="2 3">
    <name type="scientific">Chlorella vulgaris</name>
    <name type="common">Green alga</name>
    <dbReference type="NCBI Taxonomy" id="3077"/>
    <lineage>
        <taxon>Eukaryota</taxon>
        <taxon>Viridiplantae</taxon>
        <taxon>Chlorophyta</taxon>
        <taxon>core chlorophytes</taxon>
        <taxon>Trebouxiophyceae</taxon>
        <taxon>Chlorellales</taxon>
        <taxon>Chlorellaceae</taxon>
        <taxon>Chlorella clade</taxon>
        <taxon>Chlorella</taxon>
    </lineage>
</organism>
<evidence type="ECO:0000256" key="1">
    <source>
        <dbReference type="SAM" id="MobiDB-lite"/>
    </source>
</evidence>
<reference evidence="2" key="2">
    <citation type="submission" date="2020-11" db="EMBL/GenBank/DDBJ databases">
        <authorList>
            <person name="Cecchin M."/>
            <person name="Marcolungo L."/>
            <person name="Rossato M."/>
            <person name="Girolomoni L."/>
            <person name="Cosentino E."/>
            <person name="Cuine S."/>
            <person name="Li-Beisson Y."/>
            <person name="Delledonne M."/>
            <person name="Ballottari M."/>
        </authorList>
    </citation>
    <scope>NUCLEOTIDE SEQUENCE</scope>
    <source>
        <strain evidence="2">211/11P</strain>
        <tissue evidence="2">Whole cell</tissue>
    </source>
</reference>
<feature type="region of interest" description="Disordered" evidence="1">
    <location>
        <begin position="1"/>
        <end position="56"/>
    </location>
</feature>
<feature type="region of interest" description="Disordered" evidence="1">
    <location>
        <begin position="452"/>
        <end position="506"/>
    </location>
</feature>
<evidence type="ECO:0000313" key="3">
    <source>
        <dbReference type="Proteomes" id="UP001055712"/>
    </source>
</evidence>
<feature type="compositionally biased region" description="Gly residues" evidence="1">
    <location>
        <begin position="404"/>
        <end position="421"/>
    </location>
</feature>
<feature type="compositionally biased region" description="Polar residues" evidence="1">
    <location>
        <begin position="184"/>
        <end position="198"/>
    </location>
</feature>
<feature type="region of interest" description="Disordered" evidence="1">
    <location>
        <begin position="335"/>
        <end position="439"/>
    </location>
</feature>
<comment type="caution">
    <text evidence="2">The sequence shown here is derived from an EMBL/GenBank/DDBJ whole genome shotgun (WGS) entry which is preliminary data.</text>
</comment>
<feature type="compositionally biased region" description="Low complexity" evidence="1">
    <location>
        <begin position="120"/>
        <end position="147"/>
    </location>
</feature>
<gene>
    <name evidence="2" type="ORF">D9Q98_000166</name>
</gene>
<evidence type="ECO:0000313" key="2">
    <source>
        <dbReference type="EMBL" id="KAI3437718.1"/>
    </source>
</evidence>
<dbReference type="Proteomes" id="UP001055712">
    <property type="component" value="Unassembled WGS sequence"/>
</dbReference>
<feature type="compositionally biased region" description="Low complexity" evidence="1">
    <location>
        <begin position="458"/>
        <end position="489"/>
    </location>
</feature>
<feature type="compositionally biased region" description="Low complexity" evidence="1">
    <location>
        <begin position="158"/>
        <end position="178"/>
    </location>
</feature>
<name>A0A9D4TXP8_CHLVU</name>
<feature type="region of interest" description="Disordered" evidence="1">
    <location>
        <begin position="105"/>
        <end position="273"/>
    </location>
</feature>
<protein>
    <submittedName>
        <fullName evidence="2">Uncharacterized protein</fullName>
    </submittedName>
</protein>
<feature type="region of interest" description="Disordered" evidence="1">
    <location>
        <begin position="723"/>
        <end position="830"/>
    </location>
</feature>
<reference evidence="2" key="1">
    <citation type="journal article" date="2019" name="Plant J.">
        <title>Chlorella vulgaris genome assembly and annotation reveals the molecular basis for metabolic acclimation to high light conditions.</title>
        <authorList>
            <person name="Cecchin M."/>
            <person name="Marcolungo L."/>
            <person name="Rossato M."/>
            <person name="Girolomoni L."/>
            <person name="Cosentino E."/>
            <person name="Cuine S."/>
            <person name="Li-Beisson Y."/>
            <person name="Delledonne M."/>
            <person name="Ballottari M."/>
        </authorList>
    </citation>
    <scope>NUCLEOTIDE SEQUENCE</scope>
    <source>
        <strain evidence="2">211/11P</strain>
    </source>
</reference>
<keyword evidence="3" id="KW-1185">Reference proteome</keyword>
<feature type="compositionally biased region" description="Polar residues" evidence="1">
    <location>
        <begin position="212"/>
        <end position="235"/>
    </location>
</feature>
<dbReference type="OrthoDB" id="10666496at2759"/>
<feature type="compositionally biased region" description="Pro residues" evidence="1">
    <location>
        <begin position="106"/>
        <end position="119"/>
    </location>
</feature>
<sequence>MAALQEARNLRDGAEGPACSPGDQTLAVRGSCTPPASGQPAEHQTANAMLPPPAKTSGVLSPLCGSAATSSQVDTLIAPPSRLLTSEAGTEITDEYLMRMLTKCAPPQPAPAARPPLPAHPLAQQQQQQQQPAAMQQQQQTLQQQRAAKNDGGGFRAPGPVRRPSNNSPSRASAALPSGAGGVQQPSPRRQSACQASASLPCASGATAPSMLGSQPSTTATATTDQALPSSLASSDKQHVRRLSRSGRGSGNEGGPNPLAAGGGDGGRPDSFAATRQRLGDETAFGVRNTMIRQQVVFLEQLYDLHRAIAIQKLLMQNCPEVQQVMGEAMRLMSSVGSQHGSGSGRASKRGQRTTPNGGDGTAPGSLSGDPSSFRPDSQFAAVPQLPCQAVTAGGSGDEDEGGSGDANGSGSGQNGSGGGSTSPQHLGALGNAPLPTPIPYQHLTHTAVATPSGTSVAPNAAWQWGPAAPGALPLPQQQEQQQAAPPEARGLPPVPQGPPQMAPWVGQDAGLAAADHPAHPAPQAPAAPEDAAAPAAAAAAAPPAAAVAAAPAAAAAAPLSLPAAPAPLPPSPFGAHGGAPLLGPGSLMRAGVGLPPGMGLPPGIGMPPAFGMPLPAVDPLSWWYQNYYGAPAGGFQHAPHAQAQQMGGLSLATAQAAAAAAAALMPPPPPHSSAANGGTTTYTGGTFTAPTATATKWWTDPNLTFGPAVDTDMLTRRAAGARTASLANGREGLEVQSGGMSSKRSAQAAPEAQRRGSLYSEGRRHLKRKAAVAVDADEASSGTTGHALGSHDIDAGVVSYKRQESARPRGGRAAHSGERASSPGAANFPATDEKAAALLLAIGGKK</sequence>
<proteinExistence type="predicted"/>
<feature type="compositionally biased region" description="Pro residues" evidence="1">
    <location>
        <begin position="493"/>
        <end position="502"/>
    </location>
</feature>
<dbReference type="AlphaFoldDB" id="A0A9D4TXP8"/>
<accession>A0A9D4TXP8</accession>